<proteinExistence type="predicted"/>
<dbReference type="PANTHER" id="PTHR43072:SF23">
    <property type="entry name" value="UPF0039 PROTEIN C11D3.02C"/>
    <property type="match status" value="1"/>
</dbReference>
<dbReference type="AlphaFoldDB" id="A0A8F5ZES0"/>
<gene>
    <name evidence="4" type="ORF">KSK55_15580</name>
</gene>
<dbReference type="EMBL" id="CP077107">
    <property type="protein sequence ID" value="QXO94705.1"/>
    <property type="molecule type" value="Genomic_DNA"/>
</dbReference>
<evidence type="ECO:0000313" key="4">
    <source>
        <dbReference type="EMBL" id="QXO94705.1"/>
    </source>
</evidence>
<accession>A0A8F5ZES0</accession>
<reference evidence="4 5" key="1">
    <citation type="submission" date="2021-06" db="EMBL/GenBank/DDBJ databases">
        <title>Complete genome sequence of the secondary alcohol utilizing methanogen Methanospirillum hungatei strain GP1.</title>
        <authorList>
            <person name="Day L.A."/>
            <person name="Costa K.C."/>
        </authorList>
    </citation>
    <scope>NUCLEOTIDE SEQUENCE [LARGE SCALE GENOMIC DNA]</scope>
    <source>
        <strain evidence="4 5">GP1</strain>
    </source>
</reference>
<keyword evidence="2" id="KW-0012">Acyltransferase</keyword>
<dbReference type="InterPro" id="IPR000182">
    <property type="entry name" value="GNAT_dom"/>
</dbReference>
<dbReference type="PANTHER" id="PTHR43072">
    <property type="entry name" value="N-ACETYLTRANSFERASE"/>
    <property type="match status" value="1"/>
</dbReference>
<dbReference type="CDD" id="cd04301">
    <property type="entry name" value="NAT_SF"/>
    <property type="match status" value="1"/>
</dbReference>
<name>A0A8F5ZES0_METHU</name>
<dbReference type="PROSITE" id="PS51186">
    <property type="entry name" value="GNAT"/>
    <property type="match status" value="1"/>
</dbReference>
<dbReference type="Proteomes" id="UP000694228">
    <property type="component" value="Chromosome"/>
</dbReference>
<dbReference type="GO" id="GO:0016747">
    <property type="term" value="F:acyltransferase activity, transferring groups other than amino-acyl groups"/>
    <property type="evidence" value="ECO:0007669"/>
    <property type="project" value="InterPro"/>
</dbReference>
<evidence type="ECO:0000256" key="1">
    <source>
        <dbReference type="ARBA" id="ARBA00022679"/>
    </source>
</evidence>
<feature type="domain" description="N-acetyltransferase" evidence="3">
    <location>
        <begin position="7"/>
        <end position="167"/>
    </location>
</feature>
<organism evidence="4 5">
    <name type="scientific">Methanospirillum hungatei</name>
    <dbReference type="NCBI Taxonomy" id="2203"/>
    <lineage>
        <taxon>Archaea</taxon>
        <taxon>Methanobacteriati</taxon>
        <taxon>Methanobacteriota</taxon>
        <taxon>Stenosarchaea group</taxon>
        <taxon>Methanomicrobia</taxon>
        <taxon>Methanomicrobiales</taxon>
        <taxon>Methanospirillaceae</taxon>
        <taxon>Methanospirillum</taxon>
    </lineage>
</organism>
<protein>
    <submittedName>
        <fullName evidence="4">GNAT family N-acetyltransferase</fullName>
    </submittedName>
</protein>
<dbReference type="OrthoDB" id="129730at2157"/>
<evidence type="ECO:0000256" key="2">
    <source>
        <dbReference type="ARBA" id="ARBA00023315"/>
    </source>
</evidence>
<evidence type="ECO:0000259" key="3">
    <source>
        <dbReference type="PROSITE" id="PS51186"/>
    </source>
</evidence>
<evidence type="ECO:0000313" key="5">
    <source>
        <dbReference type="Proteomes" id="UP000694228"/>
    </source>
</evidence>
<dbReference type="Pfam" id="PF00583">
    <property type="entry name" value="Acetyltransf_1"/>
    <property type="match status" value="1"/>
</dbReference>
<sequence length="167" mass="19115">MTLSTELLLSPIIESDKEPIIALFNYYIEHTYAAFLETPLPLSYFDAIMPVIEHYPSVSVKKNGVLIGFGFLRPHNPMPAFRYTAVISYFLNPEYTGKRIGSMMLDYLIEKAREKGIKSILAEISSLNPGSVKFHEKHGFIHRGQFERVGVKNGKEFDTIWMQKIIN</sequence>
<keyword evidence="1" id="KW-0808">Transferase</keyword>